<evidence type="ECO:0000256" key="5">
    <source>
        <dbReference type="SAM" id="MobiDB-lite"/>
    </source>
</evidence>
<evidence type="ECO:0000256" key="3">
    <source>
        <dbReference type="ARBA" id="ARBA00022989"/>
    </source>
</evidence>
<dbReference type="OrthoDB" id="5784at2759"/>
<evidence type="ECO:0000256" key="1">
    <source>
        <dbReference type="ARBA" id="ARBA00004141"/>
    </source>
</evidence>
<protein>
    <submittedName>
        <fullName evidence="8">Inositolphosphorylceramide synthase</fullName>
    </submittedName>
</protein>
<evidence type="ECO:0000313" key="9">
    <source>
        <dbReference type="Proteomes" id="UP000321518"/>
    </source>
</evidence>
<evidence type="ECO:0000259" key="7">
    <source>
        <dbReference type="SMART" id="SM00014"/>
    </source>
</evidence>
<evidence type="ECO:0000256" key="2">
    <source>
        <dbReference type="ARBA" id="ARBA00022692"/>
    </source>
</evidence>
<dbReference type="GO" id="GO:0016020">
    <property type="term" value="C:membrane"/>
    <property type="evidence" value="ECO:0007669"/>
    <property type="project" value="UniProtKB-SubCell"/>
</dbReference>
<feature type="transmembrane region" description="Helical" evidence="6">
    <location>
        <begin position="145"/>
        <end position="169"/>
    </location>
</feature>
<dbReference type="GO" id="GO:0006676">
    <property type="term" value="P:mannosyl diphosphorylinositol ceramide metabolic process"/>
    <property type="evidence" value="ECO:0007669"/>
    <property type="project" value="TreeGrafter"/>
</dbReference>
<evidence type="ECO:0000313" key="8">
    <source>
        <dbReference type="EMBL" id="GEM12397.1"/>
    </source>
</evidence>
<dbReference type="Pfam" id="PF14378">
    <property type="entry name" value="PAP2_3"/>
    <property type="match status" value="1"/>
</dbReference>
<keyword evidence="2 6" id="KW-0812">Transmembrane</keyword>
<dbReference type="CDD" id="cd03386">
    <property type="entry name" value="PAP2_Aur1_like"/>
    <property type="match status" value="1"/>
</dbReference>
<evidence type="ECO:0000256" key="6">
    <source>
        <dbReference type="SAM" id="Phobius"/>
    </source>
</evidence>
<proteinExistence type="predicted"/>
<dbReference type="AlphaFoldDB" id="A0A511KPV0"/>
<feature type="compositionally biased region" description="Acidic residues" evidence="5">
    <location>
        <begin position="370"/>
        <end position="383"/>
    </location>
</feature>
<dbReference type="PANTHER" id="PTHR31310:SF11">
    <property type="entry name" value="INOSITOL PHOSPHORYLCERAMIDE SYNTHASE CATALYTIC SUBUNIT AUR1"/>
    <property type="match status" value="1"/>
</dbReference>
<dbReference type="InterPro" id="IPR052185">
    <property type="entry name" value="IPC_Synthase-Related"/>
</dbReference>
<feature type="transmembrane region" description="Helical" evidence="6">
    <location>
        <begin position="44"/>
        <end position="65"/>
    </location>
</feature>
<dbReference type="PANTHER" id="PTHR31310">
    <property type="match status" value="1"/>
</dbReference>
<dbReference type="Gene3D" id="1.20.144.10">
    <property type="entry name" value="Phosphatidic acid phosphatase type 2/haloperoxidase"/>
    <property type="match status" value="1"/>
</dbReference>
<feature type="domain" description="Phosphatidic acid phosphatase type 2/haloperoxidase" evidence="7">
    <location>
        <begin position="175"/>
        <end position="312"/>
    </location>
</feature>
<dbReference type="Proteomes" id="UP000321518">
    <property type="component" value="Unassembled WGS sequence"/>
</dbReference>
<dbReference type="GO" id="GO:0030148">
    <property type="term" value="P:sphingolipid biosynthetic process"/>
    <property type="evidence" value="ECO:0007669"/>
    <property type="project" value="TreeGrafter"/>
</dbReference>
<dbReference type="EMBL" id="BJWK01000020">
    <property type="protein sequence ID" value="GEM12397.1"/>
    <property type="molecule type" value="Genomic_DNA"/>
</dbReference>
<feature type="region of interest" description="Disordered" evidence="5">
    <location>
        <begin position="366"/>
        <end position="422"/>
    </location>
</feature>
<accession>A0A511KPV0</accession>
<dbReference type="SMART" id="SM00014">
    <property type="entry name" value="acidPPc"/>
    <property type="match status" value="1"/>
</dbReference>
<organism evidence="8 9">
    <name type="scientific">Rhodotorula toruloides</name>
    <name type="common">Yeast</name>
    <name type="synonym">Rhodosporidium toruloides</name>
    <dbReference type="NCBI Taxonomy" id="5286"/>
    <lineage>
        <taxon>Eukaryota</taxon>
        <taxon>Fungi</taxon>
        <taxon>Dikarya</taxon>
        <taxon>Basidiomycota</taxon>
        <taxon>Pucciniomycotina</taxon>
        <taxon>Microbotryomycetes</taxon>
        <taxon>Sporidiobolales</taxon>
        <taxon>Sporidiobolaceae</taxon>
        <taxon>Rhodotorula</taxon>
    </lineage>
</organism>
<feature type="transmembrane region" description="Helical" evidence="6">
    <location>
        <begin position="273"/>
        <end position="289"/>
    </location>
</feature>
<sequence length="422" mass="46776">MRVYLPAPIRDPLLGAISRLEISFDVQVSLKRVRRYGWKWSRDWEYAVDLALALLSLTVMAQPILFKLFLIAAYTTALLVPFTSQFFLPATPIFSWLLLFYSSQFIPKSYRPHIWVSVLPTLESILYGANISDLLTRWTNPALDFLAWIPYGVIHFVAPFVVAALLWVFSPPGAVKFWAAAFGYMNLAGVIIQIVFPCAPPWYELREGLVPANYNMRGSPGGLARIDALFGGHGYETTFSGAPVPFGAFPSLHAGCSTMEALFLSHFFPKYRPFYWLYVFVLYWSTMYLTHHYLIDLVAGGSLTCTFFYYYLSKMPDELRHPTTPVAPYRARASSTAIPLDEESGLPRTFAHTAAGKASNGHANGYGGWESDDAGASEEDDLAEEARLYGGGGGDAAAANGRHSSDVPLKGDMGAARTPRLD</sequence>
<dbReference type="InterPro" id="IPR026841">
    <property type="entry name" value="Aur1/Ipt1"/>
</dbReference>
<gene>
    <name evidence="8" type="ORF">Rt10032_c20g6414</name>
</gene>
<dbReference type="InterPro" id="IPR000326">
    <property type="entry name" value="PAP2/HPO"/>
</dbReference>
<keyword evidence="4 6" id="KW-0472">Membrane</keyword>
<feature type="transmembrane region" description="Helical" evidence="6">
    <location>
        <begin position="175"/>
        <end position="196"/>
    </location>
</feature>
<dbReference type="SUPFAM" id="SSF48317">
    <property type="entry name" value="Acid phosphatase/Vanadium-dependent haloperoxidase"/>
    <property type="match status" value="1"/>
</dbReference>
<keyword evidence="3 6" id="KW-1133">Transmembrane helix</keyword>
<evidence type="ECO:0000256" key="4">
    <source>
        <dbReference type="ARBA" id="ARBA00023136"/>
    </source>
</evidence>
<name>A0A511KPV0_RHOTO</name>
<comment type="subcellular location">
    <subcellularLocation>
        <location evidence="1">Membrane</location>
        <topology evidence="1">Multi-pass membrane protein</topology>
    </subcellularLocation>
</comment>
<comment type="caution">
    <text evidence="8">The sequence shown here is derived from an EMBL/GenBank/DDBJ whole genome shotgun (WGS) entry which is preliminary data.</text>
</comment>
<dbReference type="InterPro" id="IPR036938">
    <property type="entry name" value="PAP2/HPO_sf"/>
</dbReference>
<feature type="transmembrane region" description="Helical" evidence="6">
    <location>
        <begin position="71"/>
        <end position="101"/>
    </location>
</feature>
<reference evidence="8 9" key="1">
    <citation type="submission" date="2019-07" db="EMBL/GenBank/DDBJ databases">
        <title>Rhodotorula toruloides NBRC10032 genome sequencing.</title>
        <authorList>
            <person name="Shida Y."/>
            <person name="Takaku H."/>
            <person name="Ogasawara W."/>
            <person name="Mori K."/>
        </authorList>
    </citation>
    <scope>NUCLEOTIDE SEQUENCE [LARGE SCALE GENOMIC DNA]</scope>
    <source>
        <strain evidence="8 9">NBRC10032</strain>
    </source>
</reference>
<dbReference type="GO" id="GO:0070916">
    <property type="term" value="C:inositol phosphoceramide synthase complex"/>
    <property type="evidence" value="ECO:0007669"/>
    <property type="project" value="TreeGrafter"/>
</dbReference>